<feature type="region of interest" description="Disordered" evidence="2">
    <location>
        <begin position="1"/>
        <end position="84"/>
    </location>
</feature>
<evidence type="ECO:0000313" key="4">
    <source>
        <dbReference type="Proteomes" id="UP000051952"/>
    </source>
</evidence>
<feature type="coiled-coil region" evidence="1">
    <location>
        <begin position="101"/>
        <end position="128"/>
    </location>
</feature>
<feature type="coiled-coil region" evidence="1">
    <location>
        <begin position="533"/>
        <end position="567"/>
    </location>
</feature>
<organism evidence="3 4">
    <name type="scientific">Bodo saltans</name>
    <name type="common">Flagellated protozoan</name>
    <dbReference type="NCBI Taxonomy" id="75058"/>
    <lineage>
        <taxon>Eukaryota</taxon>
        <taxon>Discoba</taxon>
        <taxon>Euglenozoa</taxon>
        <taxon>Kinetoplastea</taxon>
        <taxon>Metakinetoplastina</taxon>
        <taxon>Eubodonida</taxon>
        <taxon>Bodonidae</taxon>
        <taxon>Bodo</taxon>
    </lineage>
</organism>
<dbReference type="EMBL" id="CYKH01001860">
    <property type="protein sequence ID" value="CUG90740.1"/>
    <property type="molecule type" value="Genomic_DNA"/>
</dbReference>
<feature type="compositionally biased region" description="Polar residues" evidence="2">
    <location>
        <begin position="25"/>
        <end position="34"/>
    </location>
</feature>
<proteinExistence type="predicted"/>
<feature type="compositionally biased region" description="Polar residues" evidence="2">
    <location>
        <begin position="132"/>
        <end position="154"/>
    </location>
</feature>
<keyword evidence="1" id="KW-0175">Coiled coil</keyword>
<feature type="region of interest" description="Disordered" evidence="2">
    <location>
        <begin position="130"/>
        <end position="198"/>
    </location>
</feature>
<feature type="coiled-coil region" evidence="1">
    <location>
        <begin position="414"/>
        <end position="441"/>
    </location>
</feature>
<accession>A0A0S4JQE8</accession>
<evidence type="ECO:0000313" key="3">
    <source>
        <dbReference type="EMBL" id="CUG90740.1"/>
    </source>
</evidence>
<feature type="compositionally biased region" description="Polar residues" evidence="2">
    <location>
        <begin position="62"/>
        <end position="77"/>
    </location>
</feature>
<dbReference type="Proteomes" id="UP000051952">
    <property type="component" value="Unassembled WGS sequence"/>
</dbReference>
<reference evidence="4" key="1">
    <citation type="submission" date="2015-09" db="EMBL/GenBank/DDBJ databases">
        <authorList>
            <consortium name="Pathogen Informatics"/>
        </authorList>
    </citation>
    <scope>NUCLEOTIDE SEQUENCE [LARGE SCALE GENOMIC DNA]</scope>
    <source>
        <strain evidence="4">Lake Konstanz</strain>
    </source>
</reference>
<dbReference type="AlphaFoldDB" id="A0A0S4JQE8"/>
<keyword evidence="4" id="KW-1185">Reference proteome</keyword>
<gene>
    <name evidence="3" type="ORF">BSAL_28560</name>
</gene>
<dbReference type="VEuPathDB" id="TriTrypDB:BSAL_28560"/>
<sequence>MFPIDKAGERHKDPSSPKIAVYSAHPTSKPTVTVSEVKPAPGSAMRSRIKLLQEQKKMPSGGWTSSSIHTPSSQEYLQGTLPPTGMPGTHVAPLGLRPQSANHLRSKEENLADQVQNLESQLEHYKSVLGTHHSNSNPQLGNNAGQYPATTLLPQSGHYPPQPLAYSSPPFPGSAIPQPRGAPPTAPGPHQATLGYPNGARHFPVTAEQPYVGAAANFSRLSSQPTKIPTKGAAPSAKPLGMPAVETHNTALLEHMQQQQRAADAEAVRLQNDLLNRDAHRSQIEQELLYLRKHAAESHALAQKSKLELDNLLARRAQEVSANEEVSLRSDNLKQRYDFVLSELDLVKKALDEERKIQKYQPLSATSAGFAYGNDPMNGALNDFSSTALACDNESLKAQVADLVDRIQQRDAYIDNLNRSNETLIQENTKLMNDMRHEEQKYHISLSTTESHKVLLGDAQSEVEYLRLMTAEQKDTIDRLTKDHEERFERIKTEMCAREVRELQARHATEGAKSLHMEAAKVHKALLAEQAVNETLRDEILSLQRQLEDERHKNRQSQERYEKLCSEMRNTDDSFTKQTATLEVLLNQWQQQQARQASEERGQLQHANDILRTLKALEMPSRSGKLEAPVASVLLGESKPIPVLSVPPALLLSPPHPPPVAPSVRSIGDEVSQLLRKEEQYRRDAEASRVEAMAALAMHNKALEAV</sequence>
<evidence type="ECO:0000256" key="2">
    <source>
        <dbReference type="SAM" id="MobiDB-lite"/>
    </source>
</evidence>
<name>A0A0S4JQE8_BODSA</name>
<feature type="compositionally biased region" description="Basic and acidic residues" evidence="2">
    <location>
        <begin position="1"/>
        <end position="15"/>
    </location>
</feature>
<evidence type="ECO:0000256" key="1">
    <source>
        <dbReference type="SAM" id="Coils"/>
    </source>
</evidence>
<protein>
    <submittedName>
        <fullName evidence="3">Uncharacterized protein</fullName>
    </submittedName>
</protein>